<evidence type="ECO:0000256" key="1">
    <source>
        <dbReference type="SAM" id="MobiDB-lite"/>
    </source>
</evidence>
<dbReference type="AlphaFoldDB" id="A0AAV9Z4L2"/>
<evidence type="ECO:0000313" key="2">
    <source>
        <dbReference type="EMBL" id="KAK6971294.1"/>
    </source>
</evidence>
<proteinExistence type="predicted"/>
<name>A0AAV9Z4L2_9AGAR</name>
<dbReference type="EMBL" id="JAWWNJ010000216">
    <property type="protein sequence ID" value="KAK6971294.1"/>
    <property type="molecule type" value="Genomic_DNA"/>
</dbReference>
<comment type="caution">
    <text evidence="2">The sequence shown here is derived from an EMBL/GenBank/DDBJ whole genome shotgun (WGS) entry which is preliminary data.</text>
</comment>
<accession>A0AAV9Z4L2</accession>
<gene>
    <name evidence="2" type="ORF">R3P38DRAFT_3242750</name>
</gene>
<feature type="region of interest" description="Disordered" evidence="1">
    <location>
        <begin position="208"/>
        <end position="236"/>
    </location>
</feature>
<dbReference type="Proteomes" id="UP001362999">
    <property type="component" value="Unassembled WGS sequence"/>
</dbReference>
<sequence length="322" mass="34776">MEEADGLPPSSPPLAPSSPPPTPYQPYPGLDYASASLPYYGLDFMSALAGGFDFTSSTPLSASSLSTPAYTSFSPSLDSPSFGHGPAWTALGTTSFTQQAAPSQSPSISTQIAPLDLNEPRPYREIACDLCGRVINCPKKSIGPLQTHRNSNDCKRRVKRNLQQRERDAAAAVSSSLLPTAETTSLQANIQRSSSEICILRGRELARSQRRARSNSRSRSPAHGPRSSSVPADTSFSRFTHETQTGDEEIIPSSVPDPCPGFPLEWAAPESYPWGIHASNSRMNLPYRLERFKTTEISSGHDPSTVLAYAEFCSLNAQHASQ</sequence>
<organism evidence="2 3">
    <name type="scientific">Favolaschia claudopus</name>
    <dbReference type="NCBI Taxonomy" id="2862362"/>
    <lineage>
        <taxon>Eukaryota</taxon>
        <taxon>Fungi</taxon>
        <taxon>Dikarya</taxon>
        <taxon>Basidiomycota</taxon>
        <taxon>Agaricomycotina</taxon>
        <taxon>Agaricomycetes</taxon>
        <taxon>Agaricomycetidae</taxon>
        <taxon>Agaricales</taxon>
        <taxon>Marasmiineae</taxon>
        <taxon>Mycenaceae</taxon>
        <taxon>Favolaschia</taxon>
    </lineage>
</organism>
<feature type="region of interest" description="Disordered" evidence="1">
    <location>
        <begin position="1"/>
        <end position="28"/>
    </location>
</feature>
<feature type="compositionally biased region" description="Polar residues" evidence="1">
    <location>
        <begin position="226"/>
        <end position="236"/>
    </location>
</feature>
<keyword evidence="3" id="KW-1185">Reference proteome</keyword>
<protein>
    <submittedName>
        <fullName evidence="2">Uncharacterized protein</fullName>
    </submittedName>
</protein>
<evidence type="ECO:0000313" key="3">
    <source>
        <dbReference type="Proteomes" id="UP001362999"/>
    </source>
</evidence>
<reference evidence="2 3" key="1">
    <citation type="journal article" date="2024" name="J Genomics">
        <title>Draft genome sequencing and assembly of Favolaschia claudopus CIRM-BRFM 2984 isolated from oak limbs.</title>
        <authorList>
            <person name="Navarro D."/>
            <person name="Drula E."/>
            <person name="Chaduli D."/>
            <person name="Cazenave R."/>
            <person name="Ahrendt S."/>
            <person name="Wang J."/>
            <person name="Lipzen A."/>
            <person name="Daum C."/>
            <person name="Barry K."/>
            <person name="Grigoriev I.V."/>
            <person name="Favel A."/>
            <person name="Rosso M.N."/>
            <person name="Martin F."/>
        </authorList>
    </citation>
    <scope>NUCLEOTIDE SEQUENCE [LARGE SCALE GENOMIC DNA]</scope>
    <source>
        <strain evidence="2 3">CIRM-BRFM 2984</strain>
    </source>
</reference>
<feature type="compositionally biased region" description="Pro residues" evidence="1">
    <location>
        <begin position="9"/>
        <end position="26"/>
    </location>
</feature>